<protein>
    <recommendedName>
        <fullName evidence="4">Ecdysis triggering hormone</fullName>
    </recommendedName>
</protein>
<feature type="signal peptide" evidence="1">
    <location>
        <begin position="1"/>
        <end position="18"/>
    </location>
</feature>
<evidence type="ECO:0000256" key="1">
    <source>
        <dbReference type="SAM" id="SignalP"/>
    </source>
</evidence>
<evidence type="ECO:0000313" key="3">
    <source>
        <dbReference type="Proteomes" id="UP001107558"/>
    </source>
</evidence>
<comment type="caution">
    <text evidence="2">The sequence shown here is derived from an EMBL/GenBank/DDBJ whole genome shotgun (WGS) entry which is preliminary data.</text>
</comment>
<organism evidence="2 3">
    <name type="scientific">Polypedilum vanderplanki</name>
    <name type="common">Sleeping chironomid midge</name>
    <dbReference type="NCBI Taxonomy" id="319348"/>
    <lineage>
        <taxon>Eukaryota</taxon>
        <taxon>Metazoa</taxon>
        <taxon>Ecdysozoa</taxon>
        <taxon>Arthropoda</taxon>
        <taxon>Hexapoda</taxon>
        <taxon>Insecta</taxon>
        <taxon>Pterygota</taxon>
        <taxon>Neoptera</taxon>
        <taxon>Endopterygota</taxon>
        <taxon>Diptera</taxon>
        <taxon>Nematocera</taxon>
        <taxon>Chironomoidea</taxon>
        <taxon>Chironomidae</taxon>
        <taxon>Chironominae</taxon>
        <taxon>Polypedilum</taxon>
        <taxon>Polypedilum</taxon>
    </lineage>
</organism>
<gene>
    <name evidence="2" type="ORF">PVAND_007063</name>
</gene>
<dbReference type="EMBL" id="JADBJN010000002">
    <property type="protein sequence ID" value="KAG5677294.1"/>
    <property type="molecule type" value="Genomic_DNA"/>
</dbReference>
<sequence length="205" mass="24309">MKVLWFFVTIVIINYIVADDAPGFFLKTTKNVPRLGKRVFIKQGSKNIPRLGRRSYQPNVVEELKYYNHVQPFDSKFILDFLSDELLIGEGDLKFLSWSDLDRALENDASLKEKLSTIARDKEVEELRKFAYQMSKDDDNEINMRPYGSDRTQNKIFQKFIPYDSSSKDLKYNNKENDVYYYYSNEIKRSNKNNKIDDFKKLFSK</sequence>
<reference evidence="2" key="1">
    <citation type="submission" date="2021-03" db="EMBL/GenBank/DDBJ databases">
        <title>Chromosome level genome of the anhydrobiotic midge Polypedilum vanderplanki.</title>
        <authorList>
            <person name="Yoshida Y."/>
            <person name="Kikawada T."/>
            <person name="Gusev O."/>
        </authorList>
    </citation>
    <scope>NUCLEOTIDE SEQUENCE</scope>
    <source>
        <strain evidence="2">NIAS01</strain>
        <tissue evidence="2">Whole body or cell culture</tissue>
    </source>
</reference>
<evidence type="ECO:0000313" key="2">
    <source>
        <dbReference type="EMBL" id="KAG5677294.1"/>
    </source>
</evidence>
<dbReference type="Proteomes" id="UP001107558">
    <property type="component" value="Chromosome 2"/>
</dbReference>
<accession>A0A9J6C6Q5</accession>
<keyword evidence="3" id="KW-1185">Reference proteome</keyword>
<feature type="chain" id="PRO_5039908033" description="Ecdysis triggering hormone" evidence="1">
    <location>
        <begin position="19"/>
        <end position="205"/>
    </location>
</feature>
<keyword evidence="1" id="KW-0732">Signal</keyword>
<dbReference type="AlphaFoldDB" id="A0A9J6C6Q5"/>
<name>A0A9J6C6Q5_POLVA</name>
<dbReference type="OrthoDB" id="6339926at2759"/>
<proteinExistence type="predicted"/>
<evidence type="ECO:0008006" key="4">
    <source>
        <dbReference type="Google" id="ProtNLM"/>
    </source>
</evidence>